<dbReference type="GO" id="GO:0016491">
    <property type="term" value="F:oxidoreductase activity"/>
    <property type="evidence" value="ECO:0007669"/>
    <property type="project" value="InterPro"/>
</dbReference>
<dbReference type="Gene3D" id="3.40.30.10">
    <property type="entry name" value="Glutaredoxin"/>
    <property type="match status" value="1"/>
</dbReference>
<dbReference type="SUPFAM" id="SSF52833">
    <property type="entry name" value="Thioredoxin-like"/>
    <property type="match status" value="1"/>
</dbReference>
<sequence>LVAGDPAIVHCYRGWWCPKEQTFFRRLLALQEEAEVAYCRIVSISVDPQPVVAAYRAGLGARWTFLCDPDREALELLGLRETTDTVNHPYVPAVFSTFPDLTIHAAYDGYWYWGRPTDEELRADLRAISRAVRPDWDAPTP</sequence>
<organism evidence="2">
    <name type="scientific">uncultured Solirubrobacteraceae bacterium</name>
    <dbReference type="NCBI Taxonomy" id="1162706"/>
    <lineage>
        <taxon>Bacteria</taxon>
        <taxon>Bacillati</taxon>
        <taxon>Actinomycetota</taxon>
        <taxon>Thermoleophilia</taxon>
        <taxon>Solirubrobacterales</taxon>
        <taxon>Solirubrobacteraceae</taxon>
        <taxon>environmental samples</taxon>
    </lineage>
</organism>
<proteinExistence type="predicted"/>
<dbReference type="Pfam" id="PF00578">
    <property type="entry name" value="AhpC-TSA"/>
    <property type="match status" value="1"/>
</dbReference>
<dbReference type="EMBL" id="CADCVT010000014">
    <property type="protein sequence ID" value="CAA9473482.1"/>
    <property type="molecule type" value="Genomic_DNA"/>
</dbReference>
<reference evidence="2" key="1">
    <citation type="submission" date="2020-02" db="EMBL/GenBank/DDBJ databases">
        <authorList>
            <person name="Meier V. D."/>
        </authorList>
    </citation>
    <scope>NUCLEOTIDE SEQUENCE</scope>
    <source>
        <strain evidence="2">AVDCRST_MAG85</strain>
    </source>
</reference>
<accession>A0A6J4RH52</accession>
<dbReference type="AlphaFoldDB" id="A0A6J4RH52"/>
<name>A0A6J4RH52_9ACTN</name>
<feature type="non-terminal residue" evidence="2">
    <location>
        <position position="1"/>
    </location>
</feature>
<evidence type="ECO:0000313" key="2">
    <source>
        <dbReference type="EMBL" id="CAA9473482.1"/>
    </source>
</evidence>
<dbReference type="GO" id="GO:0016209">
    <property type="term" value="F:antioxidant activity"/>
    <property type="evidence" value="ECO:0007669"/>
    <property type="project" value="InterPro"/>
</dbReference>
<evidence type="ECO:0000259" key="1">
    <source>
        <dbReference type="Pfam" id="PF00578"/>
    </source>
</evidence>
<feature type="domain" description="Alkyl hydroperoxide reductase subunit C/ Thiol specific antioxidant" evidence="1">
    <location>
        <begin position="3"/>
        <end position="87"/>
    </location>
</feature>
<gene>
    <name evidence="2" type="ORF">AVDCRST_MAG85-122</name>
</gene>
<dbReference type="InterPro" id="IPR000866">
    <property type="entry name" value="AhpC/TSA"/>
</dbReference>
<dbReference type="InterPro" id="IPR036249">
    <property type="entry name" value="Thioredoxin-like_sf"/>
</dbReference>
<protein>
    <recommendedName>
        <fullName evidence="1">Alkyl hydroperoxide reductase subunit C/ Thiol specific antioxidant domain-containing protein</fullName>
    </recommendedName>
</protein>